<comment type="caution">
    <text evidence="3">The sequence shown here is derived from an EMBL/GenBank/DDBJ whole genome shotgun (WGS) entry which is preliminary data.</text>
</comment>
<feature type="domain" description="Isochorismatase-like" evidence="2">
    <location>
        <begin position="17"/>
        <end position="210"/>
    </location>
</feature>
<dbReference type="PANTHER" id="PTHR43540">
    <property type="entry name" value="PEROXYUREIDOACRYLATE/UREIDOACRYLATE AMIDOHYDROLASE-RELATED"/>
    <property type="match status" value="1"/>
</dbReference>
<dbReference type="PANTHER" id="PTHR43540:SF1">
    <property type="entry name" value="ISOCHORISMATASE HYDROLASE"/>
    <property type="match status" value="1"/>
</dbReference>
<evidence type="ECO:0000313" key="3">
    <source>
        <dbReference type="EMBL" id="MPV38368.1"/>
    </source>
</evidence>
<organism evidence="3 4">
    <name type="scientific">Georgenia subflava</name>
    <dbReference type="NCBI Taxonomy" id="1622177"/>
    <lineage>
        <taxon>Bacteria</taxon>
        <taxon>Bacillati</taxon>
        <taxon>Actinomycetota</taxon>
        <taxon>Actinomycetes</taxon>
        <taxon>Micrococcales</taxon>
        <taxon>Bogoriellaceae</taxon>
        <taxon>Georgenia</taxon>
    </lineage>
</organism>
<accession>A0A6N7EMK9</accession>
<evidence type="ECO:0000259" key="2">
    <source>
        <dbReference type="Pfam" id="PF00857"/>
    </source>
</evidence>
<name>A0A6N7EMK9_9MICO</name>
<dbReference type="CDD" id="cd00431">
    <property type="entry name" value="cysteine_hydrolases"/>
    <property type="match status" value="1"/>
</dbReference>
<proteinExistence type="predicted"/>
<dbReference type="Proteomes" id="UP000437709">
    <property type="component" value="Unassembled WGS sequence"/>
</dbReference>
<dbReference type="Pfam" id="PF00857">
    <property type="entry name" value="Isochorismatase"/>
    <property type="match status" value="1"/>
</dbReference>
<dbReference type="OrthoDB" id="9814140at2"/>
<keyword evidence="4" id="KW-1185">Reference proteome</keyword>
<dbReference type="InterPro" id="IPR050272">
    <property type="entry name" value="Isochorismatase-like_hydrls"/>
</dbReference>
<dbReference type="GO" id="GO:0016787">
    <property type="term" value="F:hydrolase activity"/>
    <property type="evidence" value="ECO:0007669"/>
    <property type="project" value="UniProtKB-KW"/>
</dbReference>
<dbReference type="Gene3D" id="3.40.50.850">
    <property type="entry name" value="Isochorismatase-like"/>
    <property type="match status" value="1"/>
</dbReference>
<evidence type="ECO:0000256" key="1">
    <source>
        <dbReference type="ARBA" id="ARBA00022801"/>
    </source>
</evidence>
<evidence type="ECO:0000313" key="4">
    <source>
        <dbReference type="Proteomes" id="UP000437709"/>
    </source>
</evidence>
<dbReference type="AlphaFoldDB" id="A0A6N7EMK9"/>
<gene>
    <name evidence="3" type="ORF">GB881_15210</name>
</gene>
<keyword evidence="1" id="KW-0378">Hydrolase</keyword>
<reference evidence="3 4" key="1">
    <citation type="submission" date="2019-10" db="EMBL/GenBank/DDBJ databases">
        <title>Georgenia wutianyii sp. nov. and Georgenia yuyongxinii sp. nov. isolated from plateau pika (Ochotona curzoniae) in the Qinghai-Tibet plateau of China.</title>
        <authorList>
            <person name="Tian Z."/>
        </authorList>
    </citation>
    <scope>NUCLEOTIDE SEQUENCE [LARGE SCALE GENOMIC DNA]</scope>
    <source>
        <strain evidence="3 4">JCM 19765</strain>
    </source>
</reference>
<dbReference type="InterPro" id="IPR000868">
    <property type="entry name" value="Isochorismatase-like_dom"/>
</dbReference>
<dbReference type="EMBL" id="WHPC01000076">
    <property type="protein sequence ID" value="MPV38368.1"/>
    <property type="molecule type" value="Genomic_DNA"/>
</dbReference>
<sequence length="233" mass="25479">MVVKKNRAKLRAFDRKTALLCIDLQKFCCTHTGGSFATIDLHHPASGGYRMYFDRLNEVVVPAVSRLQSTFRNAELEVIHLRIQSLTRDGRDRSAQHKRLGSLVFPGSLDSQFIEGVEPVGDEIVINKTSSGPFSSTNLDYVLMNLGIRTLVMTGVETSECVESTARAASDRGYDVVVVEDATAAASPVIQEASIESMRYTYAEVLSSEEVVSWMRGAKASRITPDMGAVPGS</sequence>
<dbReference type="InterPro" id="IPR036380">
    <property type="entry name" value="Isochorismatase-like_sf"/>
</dbReference>
<protein>
    <submittedName>
        <fullName evidence="3">Isochorismatase family protein</fullName>
    </submittedName>
</protein>
<dbReference type="SUPFAM" id="SSF52499">
    <property type="entry name" value="Isochorismatase-like hydrolases"/>
    <property type="match status" value="1"/>
</dbReference>